<dbReference type="InterPro" id="IPR042187">
    <property type="entry name" value="Flagellin_C_sub2"/>
</dbReference>
<evidence type="ECO:0000256" key="1">
    <source>
        <dbReference type="ARBA" id="ARBA00005709"/>
    </source>
</evidence>
<keyword evidence="2 3" id="KW-0975">Bacterial flagellum</keyword>
<dbReference type="SUPFAM" id="SSF64518">
    <property type="entry name" value="Phase 1 flagellin"/>
    <property type="match status" value="1"/>
</dbReference>
<evidence type="ECO:0000313" key="7">
    <source>
        <dbReference type="Proteomes" id="UP000554286"/>
    </source>
</evidence>
<dbReference type="RefSeq" id="WP_184043125.1">
    <property type="nucleotide sequence ID" value="NZ_JACIGK010000006.1"/>
</dbReference>
<organism evidence="6 7">
    <name type="scientific">Roseospira visakhapatnamensis</name>
    <dbReference type="NCBI Taxonomy" id="390880"/>
    <lineage>
        <taxon>Bacteria</taxon>
        <taxon>Pseudomonadati</taxon>
        <taxon>Pseudomonadota</taxon>
        <taxon>Alphaproteobacteria</taxon>
        <taxon>Rhodospirillales</taxon>
        <taxon>Rhodospirillaceae</taxon>
        <taxon>Roseospira</taxon>
    </lineage>
</organism>
<dbReference type="GO" id="GO:0005198">
    <property type="term" value="F:structural molecule activity"/>
    <property type="evidence" value="ECO:0007669"/>
    <property type="project" value="UniProtKB-UniRule"/>
</dbReference>
<accession>A0A7W6RBR8</accession>
<evidence type="ECO:0000256" key="3">
    <source>
        <dbReference type="RuleBase" id="RU362073"/>
    </source>
</evidence>
<comment type="subcellular location">
    <subcellularLocation>
        <location evidence="3">Secreted</location>
    </subcellularLocation>
    <subcellularLocation>
        <location evidence="3">Bacterial flagellum</location>
    </subcellularLocation>
</comment>
<dbReference type="InterPro" id="IPR001029">
    <property type="entry name" value="Flagellin_N"/>
</dbReference>
<dbReference type="PANTHER" id="PTHR42792:SF2">
    <property type="entry name" value="FLAGELLIN"/>
    <property type="match status" value="1"/>
</dbReference>
<evidence type="ECO:0000256" key="2">
    <source>
        <dbReference type="ARBA" id="ARBA00023143"/>
    </source>
</evidence>
<reference evidence="6 7" key="1">
    <citation type="submission" date="2020-08" db="EMBL/GenBank/DDBJ databases">
        <title>Genome sequencing of Purple Non-Sulfur Bacteria from various extreme environments.</title>
        <authorList>
            <person name="Mayer M."/>
        </authorList>
    </citation>
    <scope>NUCLEOTIDE SEQUENCE [LARGE SCALE GENOMIC DNA]</scope>
    <source>
        <strain evidence="6 7">JA131</strain>
    </source>
</reference>
<dbReference type="Pfam" id="PF00669">
    <property type="entry name" value="Flagellin_N"/>
    <property type="match status" value="1"/>
</dbReference>
<keyword evidence="6" id="KW-0969">Cilium</keyword>
<comment type="caution">
    <text evidence="6">The sequence shown here is derived from an EMBL/GenBank/DDBJ whole genome shotgun (WGS) entry which is preliminary data.</text>
</comment>
<dbReference type="AlphaFoldDB" id="A0A7W6RBR8"/>
<dbReference type="Gene3D" id="6.10.10.10">
    <property type="entry name" value="Flagellar export chaperone, C-terminal domain"/>
    <property type="match status" value="1"/>
</dbReference>
<proteinExistence type="inferred from homology"/>
<dbReference type="GO" id="GO:0009288">
    <property type="term" value="C:bacterial-type flagellum"/>
    <property type="evidence" value="ECO:0007669"/>
    <property type="project" value="UniProtKB-SubCell"/>
</dbReference>
<keyword evidence="6" id="KW-0282">Flagellum</keyword>
<evidence type="ECO:0000259" key="5">
    <source>
        <dbReference type="Pfam" id="PF00700"/>
    </source>
</evidence>
<comment type="function">
    <text evidence="3">Flagellin is the subunit protein which polymerizes to form the filaments of bacterial flagella.</text>
</comment>
<feature type="domain" description="Flagellin C-terminal" evidence="5">
    <location>
        <begin position="189"/>
        <end position="272"/>
    </location>
</feature>
<keyword evidence="6" id="KW-0966">Cell projection</keyword>
<feature type="domain" description="Flagellin N-terminal" evidence="4">
    <location>
        <begin position="4"/>
        <end position="140"/>
    </location>
</feature>
<dbReference type="InterPro" id="IPR001492">
    <property type="entry name" value="Flagellin"/>
</dbReference>
<protein>
    <recommendedName>
        <fullName evidence="3">Flagellin</fullName>
    </recommendedName>
</protein>
<evidence type="ECO:0000313" key="6">
    <source>
        <dbReference type="EMBL" id="MBB4265508.1"/>
    </source>
</evidence>
<dbReference type="EMBL" id="JACIGK010000006">
    <property type="protein sequence ID" value="MBB4265508.1"/>
    <property type="molecule type" value="Genomic_DNA"/>
</dbReference>
<dbReference type="PANTHER" id="PTHR42792">
    <property type="entry name" value="FLAGELLIN"/>
    <property type="match status" value="1"/>
</dbReference>
<name>A0A7W6RBR8_9PROT</name>
<sequence>MPVISTNTAANSALRYLNINSAQQTTALNRIASGSKVTQASDDAAGLAVATKLQNDVAVLNQAQTNASHGIAVLQTADGGMAEISDILERMKVLASQSLSGAVTDTERAYIDAEYTDLLAEIDSIATGTRFNGESLLDGTGAHAAGAQYLVGTDVASDTLTVTIADVQAATLGVATGVSTAADATAALGEIDTAVDTLATARAEVGATMSRFEYRSGQLATSEENLDAAQSAIVDADIAEEQANLSSAEVLTNAAIAALAQANEMPQNLLQLVR</sequence>
<dbReference type="InterPro" id="IPR046358">
    <property type="entry name" value="Flagellin_C"/>
</dbReference>
<dbReference type="GO" id="GO:0005576">
    <property type="term" value="C:extracellular region"/>
    <property type="evidence" value="ECO:0007669"/>
    <property type="project" value="UniProtKB-SubCell"/>
</dbReference>
<dbReference type="PRINTS" id="PR00207">
    <property type="entry name" value="FLAGELLIN"/>
</dbReference>
<gene>
    <name evidence="6" type="ORF">GGD89_001127</name>
</gene>
<keyword evidence="3" id="KW-0964">Secreted</keyword>
<comment type="similarity">
    <text evidence="1 3">Belongs to the bacterial flagellin family.</text>
</comment>
<keyword evidence="7" id="KW-1185">Reference proteome</keyword>
<dbReference type="Gene3D" id="1.20.1330.10">
    <property type="entry name" value="f41 fragment of flagellin, N-terminal domain"/>
    <property type="match status" value="1"/>
</dbReference>
<evidence type="ECO:0000259" key="4">
    <source>
        <dbReference type="Pfam" id="PF00669"/>
    </source>
</evidence>
<dbReference type="Proteomes" id="UP000554286">
    <property type="component" value="Unassembled WGS sequence"/>
</dbReference>
<dbReference type="Pfam" id="PF00700">
    <property type="entry name" value="Flagellin_C"/>
    <property type="match status" value="1"/>
</dbReference>